<dbReference type="KEGG" id="tact:SG35_030505"/>
<dbReference type="Pfam" id="PF13174">
    <property type="entry name" value="TPR_6"/>
    <property type="match status" value="1"/>
</dbReference>
<dbReference type="Gene3D" id="3.40.50.300">
    <property type="entry name" value="P-loop containing nucleotide triphosphate hydrolases"/>
    <property type="match status" value="1"/>
</dbReference>
<evidence type="ECO:0000256" key="2">
    <source>
        <dbReference type="PROSITE-ProRule" id="PRU00339"/>
    </source>
</evidence>
<dbReference type="Pfam" id="PF13432">
    <property type="entry name" value="TPR_16"/>
    <property type="match status" value="2"/>
</dbReference>
<reference evidence="3 4" key="1">
    <citation type="journal article" date="2015" name="Genome Announc.">
        <title>Draft Genome Sequences of Marine Isolates of Thalassomonas viridans and Thalassomonas actiniarum.</title>
        <authorList>
            <person name="Olonade I."/>
            <person name="van Zyl L.J."/>
            <person name="Trindade M."/>
        </authorList>
    </citation>
    <scope>NUCLEOTIDE SEQUENCE [LARGE SCALE GENOMIC DNA]</scope>
    <source>
        <strain evidence="3 4">A5K-106</strain>
    </source>
</reference>
<dbReference type="InterPro" id="IPR027417">
    <property type="entry name" value="P-loop_NTPase"/>
</dbReference>
<evidence type="ECO:0000256" key="1">
    <source>
        <dbReference type="ARBA" id="ARBA00022679"/>
    </source>
</evidence>
<keyword evidence="1" id="KW-0808">Transferase</keyword>
<dbReference type="SMART" id="SM00028">
    <property type="entry name" value="TPR"/>
    <property type="match status" value="6"/>
</dbReference>
<name>A0AAF0C4B2_9GAMM</name>
<dbReference type="PANTHER" id="PTHR12788:SF10">
    <property type="entry name" value="PROTEIN-TYROSINE SULFOTRANSFERASE"/>
    <property type="match status" value="1"/>
</dbReference>
<protein>
    <submittedName>
        <fullName evidence="3">Sulfotransferase</fullName>
    </submittedName>
</protein>
<dbReference type="SUPFAM" id="SSF52540">
    <property type="entry name" value="P-loop containing nucleoside triphosphate hydrolases"/>
    <property type="match status" value="1"/>
</dbReference>
<gene>
    <name evidence="3" type="ORF">SG35_030505</name>
</gene>
<dbReference type="SUPFAM" id="SSF48452">
    <property type="entry name" value="TPR-like"/>
    <property type="match status" value="2"/>
</dbReference>
<reference evidence="3 4" key="2">
    <citation type="journal article" date="2022" name="Mar. Drugs">
        <title>Bioassay-Guided Fractionation Leads to the Detection of Cholic Acid Generated by the Rare Thalassomonas sp.</title>
        <authorList>
            <person name="Pheiffer F."/>
            <person name="Schneider Y.K."/>
            <person name="Hansen E.H."/>
            <person name="Andersen J.H."/>
            <person name="Isaksson J."/>
            <person name="Busche T."/>
            <person name="R C."/>
            <person name="Kalinowski J."/>
            <person name="Zyl L.V."/>
            <person name="Trindade M."/>
        </authorList>
    </citation>
    <scope>NUCLEOTIDE SEQUENCE [LARGE SCALE GENOMIC DNA]</scope>
    <source>
        <strain evidence="3 4">A5K-106</strain>
    </source>
</reference>
<dbReference type="InterPro" id="IPR019734">
    <property type="entry name" value="TPR_rpt"/>
</dbReference>
<dbReference type="GO" id="GO:0008476">
    <property type="term" value="F:protein-tyrosine sulfotransferase activity"/>
    <property type="evidence" value="ECO:0007669"/>
    <property type="project" value="InterPro"/>
</dbReference>
<dbReference type="Gene3D" id="1.25.40.10">
    <property type="entry name" value="Tetratricopeptide repeat domain"/>
    <property type="match status" value="2"/>
</dbReference>
<accession>A0AAF0C4B2</accession>
<dbReference type="RefSeq" id="WP_044830605.1">
    <property type="nucleotide sequence ID" value="NZ_CP059736.1"/>
</dbReference>
<dbReference type="Pfam" id="PF13181">
    <property type="entry name" value="TPR_8"/>
    <property type="match status" value="1"/>
</dbReference>
<keyword evidence="4" id="KW-1185">Reference proteome</keyword>
<evidence type="ECO:0000313" key="3">
    <source>
        <dbReference type="EMBL" id="WDE02097.1"/>
    </source>
</evidence>
<feature type="repeat" description="TPR" evidence="2">
    <location>
        <begin position="281"/>
        <end position="314"/>
    </location>
</feature>
<dbReference type="PROSITE" id="PS50005">
    <property type="entry name" value="TPR"/>
    <property type="match status" value="1"/>
</dbReference>
<dbReference type="Proteomes" id="UP000032568">
    <property type="component" value="Chromosome pTact"/>
</dbReference>
<dbReference type="PANTHER" id="PTHR12788">
    <property type="entry name" value="PROTEIN-TYROSINE SULFOTRANSFERASE 2"/>
    <property type="match status" value="1"/>
</dbReference>
<dbReference type="EMBL" id="CP059736">
    <property type="protein sequence ID" value="WDE02097.1"/>
    <property type="molecule type" value="Genomic_DNA"/>
</dbReference>
<dbReference type="InterPro" id="IPR026634">
    <property type="entry name" value="TPST-like"/>
</dbReference>
<proteinExistence type="predicted"/>
<sequence length="668" mass="75430">MSQHEKRTKEILIAVQHAHEMLMHNAFEPALQQGQEILKVFPAEPNALFIMGCALRGLGRLDEAKTTLQTLVRQTQKFSLAYQELAFTLHELKQTKPAIAALQKAVAFNEKLPQSWQLLSKLLLLAGDSHSAAQAHHKYLRFSTKYPQLGLALQAFIEGKLPLCERICRAHLKTQPTDVNAMRLLAEVAIKLGIFADAEHLLERCLALAPDYHLARLNYAHVLNKREKSQQALEQINLLEQAQSGTAPQRIEKAAILVRLGQFSAAIDLYDELIVQFPEQAGLYTSRGHALKTIGKYDAAVASYRQAIASLPDCGEAYWSLANLKTYTFEQAEIQAMQHELSNTALASADLINMCFALGKAFEDREEFAQSFNFYKQGNDLKQKSEHYDACETSALVDRTIGVCDQALFEQKNSQGCNKSDVIFIVGLPRSGSTLLEQILASHSMVDGTKELPDIIAMVRKLGGRSKREQRSKYPEIIADLSGQQRKALGEEYLSKTQVHRGSASFFIDKMPNNFAHIGLIKLILPQAKIIDARRDPMSTCFSCFKQLFSSGQAFSYGLENIGRYYLDYIRLMEYWHKVMPGEVLTVNYEDVVNDFERQVRQILAYCDLPFEQSCLEFYNNKRAVNTASSEQVRQPIYQTSLNAWANFDDELTTLKKVLNPLLNNKFN</sequence>
<organism evidence="3 4">
    <name type="scientific">Thalassomonas actiniarum</name>
    <dbReference type="NCBI Taxonomy" id="485447"/>
    <lineage>
        <taxon>Bacteria</taxon>
        <taxon>Pseudomonadati</taxon>
        <taxon>Pseudomonadota</taxon>
        <taxon>Gammaproteobacteria</taxon>
        <taxon>Alteromonadales</taxon>
        <taxon>Colwelliaceae</taxon>
        <taxon>Thalassomonas</taxon>
    </lineage>
</organism>
<evidence type="ECO:0000313" key="4">
    <source>
        <dbReference type="Proteomes" id="UP000032568"/>
    </source>
</evidence>
<dbReference type="AlphaFoldDB" id="A0AAF0C4B2"/>
<dbReference type="InterPro" id="IPR011990">
    <property type="entry name" value="TPR-like_helical_dom_sf"/>
</dbReference>
<dbReference type="Pfam" id="PF13469">
    <property type="entry name" value="Sulfotransfer_3"/>
    <property type="match status" value="1"/>
</dbReference>
<keyword evidence="2" id="KW-0802">TPR repeat</keyword>